<dbReference type="HOGENOM" id="CLU_2920624_0_0_11"/>
<dbReference type="KEGG" id="sci:B446_32960"/>
<dbReference type="EMBL" id="CP006259">
    <property type="protein sequence ID" value="AGS73396.1"/>
    <property type="molecule type" value="Genomic_DNA"/>
</dbReference>
<proteinExistence type="predicted"/>
<sequence length="61" mass="6255">MSALTWAGLLAAAQRVPSPFPARAGAAVIGTVSSAATHYTAPQDSRGELLCHDETFSLRGA</sequence>
<name>S5UW89_STRC3</name>
<accession>S5UW89</accession>
<dbReference type="RefSeq" id="WP_020937784.1">
    <property type="nucleotide sequence ID" value="NC_021985.1"/>
</dbReference>
<dbReference type="KEGG" id="sci:B446_02335"/>
<evidence type="ECO:0000313" key="1">
    <source>
        <dbReference type="EMBL" id="AGS67299.1"/>
    </source>
</evidence>
<reference evidence="3" key="1">
    <citation type="submission" date="2012-10" db="EMBL/GenBank/DDBJ databases">
        <title>The complete genome sequence of Streptomyces collinus Tu 365.</title>
        <authorList>
            <person name="Ruckert C."/>
            <person name="Szczepanowski R."/>
            <person name="Goesmann A."/>
            <person name="Pross E.K."/>
            <person name="Musiol E.M."/>
            <person name="Blin K."/>
            <person name="Wohlleben W."/>
            <person name="Puhler A."/>
            <person name="Weber T."/>
            <person name="Kalinowski J."/>
        </authorList>
    </citation>
    <scope>NUCLEOTIDE SEQUENCE [LARGE SCALE GENOMIC DNA]</scope>
    <source>
        <strain evidence="3">DSM 40733 / Tue 365</strain>
    </source>
</reference>
<evidence type="ECO:0000313" key="3">
    <source>
        <dbReference type="Proteomes" id="UP000015423"/>
    </source>
</evidence>
<gene>
    <name evidence="1" type="ORF">B446_02335</name>
    <name evidence="2" type="ORF">B446_32960</name>
</gene>
<reference evidence="1 3" key="2">
    <citation type="journal article" date="2013" name="J. Biotechnol.">
        <title>Complete genome sequence of the kirromycin producer Streptomyces collinus Tu 365 consisting of a linear chromosome and two linear plasmids.</title>
        <authorList>
            <person name="Ruckert C."/>
            <person name="Szczepanowski R."/>
            <person name="Albersmeier A."/>
            <person name="Goesmann A."/>
            <person name="Iftime D."/>
            <person name="Musiol E.M."/>
            <person name="Blin K."/>
            <person name="Wohlleben W."/>
            <person name="Puhler A."/>
            <person name="Kalinowski J."/>
            <person name="Weber T."/>
        </authorList>
    </citation>
    <scope>NUCLEOTIDE SEQUENCE [LARGE SCALE GENOMIC DNA]</scope>
    <source>
        <strain evidence="3">DSM 40733 / Tue 365</strain>
        <strain evidence="1">Tu 365</strain>
    </source>
</reference>
<keyword evidence="3" id="KW-1185">Reference proteome</keyword>
<dbReference type="PATRIC" id="fig|1214242.5.peg.480"/>
<dbReference type="AlphaFoldDB" id="S5UW89"/>
<dbReference type="Proteomes" id="UP000015423">
    <property type="component" value="Chromosome"/>
</dbReference>
<protein>
    <submittedName>
        <fullName evidence="1">Uncharacterized protein</fullName>
    </submittedName>
</protein>
<reference evidence="1" key="3">
    <citation type="submission" date="2015-08" db="EMBL/GenBank/DDBJ databases">
        <authorList>
            <person name="Weber T."/>
            <person name="Iftime D."/>
        </authorList>
    </citation>
    <scope>NUCLEOTIDE SEQUENCE</scope>
    <source>
        <strain evidence="1">Tu 365</strain>
    </source>
</reference>
<evidence type="ECO:0000313" key="2">
    <source>
        <dbReference type="EMBL" id="AGS73396.1"/>
    </source>
</evidence>
<dbReference type="EMBL" id="CP006259">
    <property type="protein sequence ID" value="AGS67299.1"/>
    <property type="molecule type" value="Genomic_DNA"/>
</dbReference>
<organism evidence="1 3">
    <name type="scientific">Streptomyces collinus (strain DSM 40733 / Tue 365)</name>
    <dbReference type="NCBI Taxonomy" id="1214242"/>
    <lineage>
        <taxon>Bacteria</taxon>
        <taxon>Bacillati</taxon>
        <taxon>Actinomycetota</taxon>
        <taxon>Actinomycetes</taxon>
        <taxon>Kitasatosporales</taxon>
        <taxon>Streptomycetaceae</taxon>
        <taxon>Streptomyces</taxon>
    </lineage>
</organism>
<dbReference type="STRING" id="1214242.B446_02335"/>